<evidence type="ECO:0000313" key="2">
    <source>
        <dbReference type="Proteomes" id="UP000535543"/>
    </source>
</evidence>
<name>A0A848KIZ4_9NOCA</name>
<evidence type="ECO:0000313" key="1">
    <source>
        <dbReference type="EMBL" id="NMN98675.1"/>
    </source>
</evidence>
<proteinExistence type="predicted"/>
<dbReference type="EMBL" id="VCQU01000012">
    <property type="protein sequence ID" value="NMN98675.1"/>
    <property type="molecule type" value="Genomic_DNA"/>
</dbReference>
<comment type="caution">
    <text evidence="1">The sequence shown here is derived from an EMBL/GenBank/DDBJ whole genome shotgun (WGS) entry which is preliminary data.</text>
</comment>
<gene>
    <name evidence="1" type="ORF">FGL95_26950</name>
</gene>
<organism evidence="1 2">
    <name type="scientific">Antrihabitans stalactiti</name>
    <dbReference type="NCBI Taxonomy" id="2584121"/>
    <lineage>
        <taxon>Bacteria</taxon>
        <taxon>Bacillati</taxon>
        <taxon>Actinomycetota</taxon>
        <taxon>Actinomycetes</taxon>
        <taxon>Mycobacteriales</taxon>
        <taxon>Nocardiaceae</taxon>
        <taxon>Antrihabitans</taxon>
    </lineage>
</organism>
<dbReference type="RefSeq" id="WP_169593248.1">
    <property type="nucleotide sequence ID" value="NZ_VCQU01000012.1"/>
</dbReference>
<dbReference type="AlphaFoldDB" id="A0A848KIZ4"/>
<keyword evidence="2" id="KW-1185">Reference proteome</keyword>
<reference evidence="1 2" key="1">
    <citation type="submission" date="2019-05" db="EMBL/GenBank/DDBJ databases">
        <authorList>
            <person name="Lee S.D."/>
        </authorList>
    </citation>
    <scope>NUCLEOTIDE SEQUENCE [LARGE SCALE GENOMIC DNA]</scope>
    <source>
        <strain evidence="1 2">YC2-7</strain>
    </source>
</reference>
<sequence>MASTPRFLQGVFSFSGAGLDKPELIDPTMKYVVPAGSIAQPLYFRGGNSSSELIVVTLLRDGESMRVFPIGAKAGVNIPLRVVEDVDPDTVLELVVSAPAGRSGEVVVDFGLVEI</sequence>
<dbReference type="Proteomes" id="UP000535543">
    <property type="component" value="Unassembled WGS sequence"/>
</dbReference>
<reference evidence="1 2" key="2">
    <citation type="submission" date="2020-06" db="EMBL/GenBank/DDBJ databases">
        <title>Antribacter stalactiti gen. nov., sp. nov., a new member of the family Nacardiaceae isolated from a cave.</title>
        <authorList>
            <person name="Kim I.S."/>
        </authorList>
    </citation>
    <scope>NUCLEOTIDE SEQUENCE [LARGE SCALE GENOMIC DNA]</scope>
    <source>
        <strain evidence="1 2">YC2-7</strain>
    </source>
</reference>
<protein>
    <submittedName>
        <fullName evidence="1">Molybdopterin oxidoreductase</fullName>
    </submittedName>
</protein>
<accession>A0A848KIZ4</accession>